<evidence type="ECO:0000313" key="4">
    <source>
        <dbReference type="EMBL" id="NYE70766.1"/>
    </source>
</evidence>
<dbReference type="Pfam" id="PF01408">
    <property type="entry name" value="GFO_IDH_MocA"/>
    <property type="match status" value="1"/>
</dbReference>
<keyword evidence="5" id="KW-1185">Reference proteome</keyword>
<comment type="caution">
    <text evidence="4">The sequence shown here is derived from an EMBL/GenBank/DDBJ whole genome shotgun (WGS) entry which is preliminary data.</text>
</comment>
<reference evidence="4 5" key="1">
    <citation type="submission" date="2020-07" db="EMBL/GenBank/DDBJ databases">
        <title>Sequencing the genomes of 1000 actinobacteria strains.</title>
        <authorList>
            <person name="Klenk H.-P."/>
        </authorList>
    </citation>
    <scope>NUCLEOTIDE SEQUENCE [LARGE SCALE GENOMIC DNA]</scope>
    <source>
        <strain evidence="4 5">DSM 22083</strain>
    </source>
</reference>
<keyword evidence="4" id="KW-0560">Oxidoreductase</keyword>
<evidence type="ECO:0000313" key="5">
    <source>
        <dbReference type="Proteomes" id="UP000569914"/>
    </source>
</evidence>
<accession>A0A7Y9I5P7</accession>
<dbReference type="PANTHER" id="PTHR43593:SF1">
    <property type="entry name" value="INOSITOL 2-DEHYDROGENASE"/>
    <property type="match status" value="1"/>
</dbReference>
<evidence type="ECO:0000259" key="2">
    <source>
        <dbReference type="Pfam" id="PF01408"/>
    </source>
</evidence>
<dbReference type="Gene3D" id="3.40.50.720">
    <property type="entry name" value="NAD(P)-binding Rossmann-like Domain"/>
    <property type="match status" value="1"/>
</dbReference>
<dbReference type="PANTHER" id="PTHR43593">
    <property type="match status" value="1"/>
</dbReference>
<dbReference type="SUPFAM" id="SSF55347">
    <property type="entry name" value="Glyceraldehyde-3-phosphate dehydrogenase-like, C-terminal domain"/>
    <property type="match status" value="1"/>
</dbReference>
<protein>
    <submittedName>
        <fullName evidence="4">Myo-inositol 2-dehydrogenase/D-chiro-inositol 1-dehydrogenase</fullName>
        <ecNumber evidence="4">1.1.1.18</ecNumber>
        <ecNumber evidence="4">1.1.1.369</ecNumber>
    </submittedName>
</protein>
<evidence type="ECO:0000256" key="1">
    <source>
        <dbReference type="ARBA" id="ARBA00010928"/>
    </source>
</evidence>
<dbReference type="SUPFAM" id="SSF51735">
    <property type="entry name" value="NAD(P)-binding Rossmann-fold domains"/>
    <property type="match status" value="1"/>
</dbReference>
<dbReference type="AlphaFoldDB" id="A0A7Y9I5P7"/>
<feature type="domain" description="Gfo/Idh/MocA-like oxidoreductase C-terminal" evidence="3">
    <location>
        <begin position="141"/>
        <end position="334"/>
    </location>
</feature>
<dbReference type="GO" id="GO:0000166">
    <property type="term" value="F:nucleotide binding"/>
    <property type="evidence" value="ECO:0007669"/>
    <property type="project" value="InterPro"/>
</dbReference>
<organism evidence="4 5">
    <name type="scientific">Microlunatus parietis</name>
    <dbReference type="NCBI Taxonomy" id="682979"/>
    <lineage>
        <taxon>Bacteria</taxon>
        <taxon>Bacillati</taxon>
        <taxon>Actinomycetota</taxon>
        <taxon>Actinomycetes</taxon>
        <taxon>Propionibacteriales</taxon>
        <taxon>Propionibacteriaceae</taxon>
        <taxon>Microlunatus</taxon>
    </lineage>
</organism>
<name>A0A7Y9I5P7_9ACTN</name>
<dbReference type="InterPro" id="IPR004104">
    <property type="entry name" value="Gfo/Idh/MocA-like_OxRdtase_C"/>
</dbReference>
<sequence>MPDQQGDLRLAVLGVGMMGAFHADRLSRVVRGARVTVINDARAEQAEKIAGQIPGARVEPDPLAAIAAEDVDAVVIASPGRFHAEQVAACLDRGIPVLAEKPLTTDAESAYRIVQQEAALPSPLIQVGFMRRFDTEYVQLRELIMSGDIGEPLLLHCVHRNPAARPEFDSSMMITDSVVHEVDVVRFLLGEEITAVQVIKPAPTPGTPDGQSDPMLVLLTTEGGRVATVEIFARSGAGYQVRTELVGSAGSALIGLDRGMITTGPGTAGVQRSEAIAPTFIERFATAYTTELQRFVDAARAGRIDGPGTWDGYAAAAVCEAGVAAVRTGERVQVSLQARP</sequence>
<dbReference type="EMBL" id="JACCBU010000001">
    <property type="protein sequence ID" value="NYE70766.1"/>
    <property type="molecule type" value="Genomic_DNA"/>
</dbReference>
<dbReference type="Proteomes" id="UP000569914">
    <property type="component" value="Unassembled WGS sequence"/>
</dbReference>
<dbReference type="EC" id="1.1.1.369" evidence="4"/>
<dbReference type="RefSeq" id="WP_179750471.1">
    <property type="nucleotide sequence ID" value="NZ_JACCBU010000001.1"/>
</dbReference>
<comment type="similarity">
    <text evidence="1">Belongs to the Gfo/Idh/MocA family.</text>
</comment>
<dbReference type="InterPro" id="IPR000683">
    <property type="entry name" value="Gfo/Idh/MocA-like_OxRdtase_N"/>
</dbReference>
<proteinExistence type="inferred from homology"/>
<feature type="domain" description="Gfo/Idh/MocA-like oxidoreductase N-terminal" evidence="2">
    <location>
        <begin position="9"/>
        <end position="119"/>
    </location>
</feature>
<evidence type="ECO:0000259" key="3">
    <source>
        <dbReference type="Pfam" id="PF02894"/>
    </source>
</evidence>
<dbReference type="Gene3D" id="3.30.360.10">
    <property type="entry name" value="Dihydrodipicolinate Reductase, domain 2"/>
    <property type="match status" value="1"/>
</dbReference>
<dbReference type="InterPro" id="IPR036291">
    <property type="entry name" value="NAD(P)-bd_dom_sf"/>
</dbReference>
<dbReference type="GO" id="GO:0050112">
    <property type="term" value="F:inositol 2-dehydrogenase (NAD+) activity"/>
    <property type="evidence" value="ECO:0007669"/>
    <property type="project" value="UniProtKB-EC"/>
</dbReference>
<dbReference type="InterPro" id="IPR050424">
    <property type="entry name" value="Gfo-Idh-MocA_inositol_DH"/>
</dbReference>
<gene>
    <name evidence="4" type="ORF">BKA15_002095</name>
</gene>
<dbReference type="EC" id="1.1.1.18" evidence="4"/>
<dbReference type="Pfam" id="PF02894">
    <property type="entry name" value="GFO_IDH_MocA_C"/>
    <property type="match status" value="1"/>
</dbReference>